<evidence type="ECO:0000256" key="1">
    <source>
        <dbReference type="SAM" id="Phobius"/>
    </source>
</evidence>
<dbReference type="PROSITE" id="PS50280">
    <property type="entry name" value="SET"/>
    <property type="match status" value="1"/>
</dbReference>
<evidence type="ECO:0000313" key="3">
    <source>
        <dbReference type="EMBL" id="KAK1739902.1"/>
    </source>
</evidence>
<proteinExistence type="predicted"/>
<dbReference type="EMBL" id="JATAAI010000017">
    <property type="protein sequence ID" value="KAK1739902.1"/>
    <property type="molecule type" value="Genomic_DNA"/>
</dbReference>
<dbReference type="AlphaFoldDB" id="A0AAD9DA90"/>
<keyword evidence="1" id="KW-1133">Transmembrane helix</keyword>
<name>A0AAD9DA90_9STRA</name>
<dbReference type="Pfam" id="PF00856">
    <property type="entry name" value="SET"/>
    <property type="match status" value="1"/>
</dbReference>
<organism evidence="3 4">
    <name type="scientific">Skeletonema marinoi</name>
    <dbReference type="NCBI Taxonomy" id="267567"/>
    <lineage>
        <taxon>Eukaryota</taxon>
        <taxon>Sar</taxon>
        <taxon>Stramenopiles</taxon>
        <taxon>Ochrophyta</taxon>
        <taxon>Bacillariophyta</taxon>
        <taxon>Coscinodiscophyceae</taxon>
        <taxon>Thalassiosirophycidae</taxon>
        <taxon>Thalassiosirales</taxon>
        <taxon>Skeletonemataceae</taxon>
        <taxon>Skeletonema</taxon>
        <taxon>Skeletonema marinoi-dohrnii complex</taxon>
    </lineage>
</organism>
<dbReference type="InterPro" id="IPR001214">
    <property type="entry name" value="SET_dom"/>
</dbReference>
<feature type="transmembrane region" description="Helical" evidence="1">
    <location>
        <begin position="27"/>
        <end position="48"/>
    </location>
</feature>
<sequence length="281" mass="32152">MVFSNNPRFISSHHSCKKAAPHRLRNVSTITIAISLFSLVVLSAISTLDFGSNASKKVTKVRPTIVRPTKWDTFDHYKMRTYFECSKAFESERPWWTDQEWRIVRELYQDLLKSERAGLVRGSTKIGTYRVSDEVFDFSQIVVPYQAGKEKGRGLKAAKDIRKGDMIFKATNNTVVFTDGHSFRKCMFMLNERFPTFACDVLQWAWVQDLEGGAFGIEVDLDDCNLLNSGRQRSVNIQCGKADEICDGNHFYARRDIKKGEEILGSYSEFVSDHSWSELGL</sequence>
<dbReference type="InterPro" id="IPR046341">
    <property type="entry name" value="SET_dom_sf"/>
</dbReference>
<accession>A0AAD9DA90</accession>
<feature type="domain" description="SET" evidence="2">
    <location>
        <begin position="134"/>
        <end position="268"/>
    </location>
</feature>
<keyword evidence="1" id="KW-0472">Membrane</keyword>
<comment type="caution">
    <text evidence="3">The sequence shown here is derived from an EMBL/GenBank/DDBJ whole genome shotgun (WGS) entry which is preliminary data.</text>
</comment>
<evidence type="ECO:0000313" key="4">
    <source>
        <dbReference type="Proteomes" id="UP001224775"/>
    </source>
</evidence>
<keyword evidence="1" id="KW-0812">Transmembrane</keyword>
<dbReference type="Proteomes" id="UP001224775">
    <property type="component" value="Unassembled WGS sequence"/>
</dbReference>
<reference evidence="3" key="1">
    <citation type="submission" date="2023-06" db="EMBL/GenBank/DDBJ databases">
        <title>Survivors Of The Sea: Transcriptome response of Skeletonema marinoi to long-term dormancy.</title>
        <authorList>
            <person name="Pinder M.I.M."/>
            <person name="Kourtchenko O."/>
            <person name="Robertson E.K."/>
            <person name="Larsson T."/>
            <person name="Maumus F."/>
            <person name="Osuna-Cruz C.M."/>
            <person name="Vancaester E."/>
            <person name="Stenow R."/>
            <person name="Vandepoele K."/>
            <person name="Ploug H."/>
            <person name="Bruchert V."/>
            <person name="Godhe A."/>
            <person name="Topel M."/>
        </authorList>
    </citation>
    <scope>NUCLEOTIDE SEQUENCE</scope>
    <source>
        <strain evidence="3">R05AC</strain>
    </source>
</reference>
<protein>
    <recommendedName>
        <fullName evidence="2">SET domain-containing protein</fullName>
    </recommendedName>
</protein>
<gene>
    <name evidence="3" type="ORF">QTG54_009661</name>
</gene>
<evidence type="ECO:0000259" key="2">
    <source>
        <dbReference type="PROSITE" id="PS50280"/>
    </source>
</evidence>
<dbReference type="Gene3D" id="2.170.270.10">
    <property type="entry name" value="SET domain"/>
    <property type="match status" value="1"/>
</dbReference>
<keyword evidence="4" id="KW-1185">Reference proteome</keyword>
<dbReference type="SUPFAM" id="SSF82199">
    <property type="entry name" value="SET domain"/>
    <property type="match status" value="1"/>
</dbReference>